<gene>
    <name evidence="3" type="ORF">GOODEAATRI_023179</name>
</gene>
<evidence type="ECO:0000313" key="3">
    <source>
        <dbReference type="EMBL" id="MEQ2159465.1"/>
    </source>
</evidence>
<dbReference type="PANTHER" id="PTHR15454">
    <property type="entry name" value="NISCHARIN RELATED"/>
    <property type="match status" value="1"/>
</dbReference>
<evidence type="ECO:0000313" key="4">
    <source>
        <dbReference type="Proteomes" id="UP001476798"/>
    </source>
</evidence>
<dbReference type="Gene3D" id="3.30.1520.10">
    <property type="entry name" value="Phox-like domain"/>
    <property type="match status" value="1"/>
</dbReference>
<keyword evidence="1" id="KW-0433">Leucine-rich repeat</keyword>
<accession>A0ABV0MK28</accession>
<reference evidence="3 4" key="1">
    <citation type="submission" date="2021-06" db="EMBL/GenBank/DDBJ databases">
        <authorList>
            <person name="Palmer J.M."/>
        </authorList>
    </citation>
    <scope>NUCLEOTIDE SEQUENCE [LARGE SCALE GENOMIC DNA]</scope>
    <source>
        <strain evidence="3 4">GA_2019</strain>
        <tissue evidence="3">Muscle</tissue>
    </source>
</reference>
<name>A0ABV0MK28_9TELE</name>
<organism evidence="3 4">
    <name type="scientific">Goodea atripinnis</name>
    <dbReference type="NCBI Taxonomy" id="208336"/>
    <lineage>
        <taxon>Eukaryota</taxon>
        <taxon>Metazoa</taxon>
        <taxon>Chordata</taxon>
        <taxon>Craniata</taxon>
        <taxon>Vertebrata</taxon>
        <taxon>Euteleostomi</taxon>
        <taxon>Actinopterygii</taxon>
        <taxon>Neopterygii</taxon>
        <taxon>Teleostei</taxon>
        <taxon>Neoteleostei</taxon>
        <taxon>Acanthomorphata</taxon>
        <taxon>Ovalentaria</taxon>
        <taxon>Atherinomorphae</taxon>
        <taxon>Cyprinodontiformes</taxon>
        <taxon>Goodeidae</taxon>
        <taxon>Goodea</taxon>
    </lineage>
</organism>
<dbReference type="SUPFAM" id="SSF64268">
    <property type="entry name" value="PX domain"/>
    <property type="match status" value="1"/>
</dbReference>
<evidence type="ECO:0008006" key="5">
    <source>
        <dbReference type="Google" id="ProtNLM"/>
    </source>
</evidence>
<sequence>MEAGPFPEEVPARKVCVVGSELVENYTVSLLADVYIIDVTDGLHKWTVKHRYSDFYDLHEKGHCLCNHDNLTKLLLLMMERGEQLLQAGEVFSLHPLQLYSISQQLRLAKPTCFTGDAKTDLGHILDFTCRLRYLKDECLSPSSDQRLQLAAGSWFAVSEIHPGHPEHPPLHTIYDGAFQNLNPLCGPLSCSYRTDLYVVMSALQSILVPEASEFSQWEPEGAESGCPVTAVVPVWRNLTTLDMSHNCISAVDSSVVRQLQLNLSFLYRIPLCFNHCVTQ</sequence>
<proteinExistence type="predicted"/>
<keyword evidence="2" id="KW-0677">Repeat</keyword>
<evidence type="ECO:0000256" key="1">
    <source>
        <dbReference type="ARBA" id="ARBA00022614"/>
    </source>
</evidence>
<protein>
    <recommendedName>
        <fullName evidence="5">PX domain-containing protein</fullName>
    </recommendedName>
</protein>
<dbReference type="Proteomes" id="UP001476798">
    <property type="component" value="Unassembled WGS sequence"/>
</dbReference>
<dbReference type="InterPro" id="IPR036871">
    <property type="entry name" value="PX_dom_sf"/>
</dbReference>
<keyword evidence="4" id="KW-1185">Reference proteome</keyword>
<comment type="caution">
    <text evidence="3">The sequence shown here is derived from an EMBL/GenBank/DDBJ whole genome shotgun (WGS) entry which is preliminary data.</text>
</comment>
<evidence type="ECO:0000256" key="2">
    <source>
        <dbReference type="ARBA" id="ARBA00022737"/>
    </source>
</evidence>
<dbReference type="PANTHER" id="PTHR15454:SF35">
    <property type="entry name" value="NISCHARIN"/>
    <property type="match status" value="1"/>
</dbReference>
<dbReference type="EMBL" id="JAHRIO010002460">
    <property type="protein sequence ID" value="MEQ2159465.1"/>
    <property type="molecule type" value="Genomic_DNA"/>
</dbReference>